<name>A0A9P9FVP2_FUSRE</name>
<protein>
    <submittedName>
        <fullName evidence="2">Amidohydrolase 3</fullName>
    </submittedName>
</protein>
<sequence length="529" mass="58630">MSDKDLLNAAHNSVAYINGRVYTVNKTLPWAEAFIVDTNGIFSAVGNTREIVAAAKAASMVVYDLKGRFIMPGIHDAHVHTIVSGSGLLNWAQTGYDVTRDNVVERIKKAACSCAYSHFYEDWIFGGAGFGFENFDRSLLDKDYPDTPVVLLGVGCHDWYTNTAALRRAGYNVEQGEVDPIGGKHELRPEGSLTGELKDQAGNRLMAALPKPAKAHVKRVVKRAIAEMHRHGVTSCQDASSTEMFLTALSELEAEGKLKMQFATHCLYKNEWLTGEIQVPADKLILNADKYQSRHVDTRFVKMMMDGACTPALMSHSDVDDNGIPDQSKILLPDAAELVERFDGRGMTCKIHCMGYGGARTALDAFEIVRQMRPDGPRHEVAHCTRVLPEDCKRFKQLNVTAEMSPAGFFDTSQSENMRLFQYDFERMLAEEAHITIGSDWAHGLELPMFRNTAILVMRIGAEKVLEMIPLAGAVATGRDKEAGSIEVGKIANFICFDRDVTRGDFENAKVLQTWFEGEVVYDSTQELG</sequence>
<dbReference type="EMBL" id="JAGMUX010000038">
    <property type="protein sequence ID" value="KAH7205392.1"/>
    <property type="molecule type" value="Genomic_DNA"/>
</dbReference>
<dbReference type="GO" id="GO:0016810">
    <property type="term" value="F:hydrolase activity, acting on carbon-nitrogen (but not peptide) bonds"/>
    <property type="evidence" value="ECO:0007669"/>
    <property type="project" value="InterPro"/>
</dbReference>
<dbReference type="Gene3D" id="2.30.40.10">
    <property type="entry name" value="Urease, subunit C, domain 1"/>
    <property type="match status" value="1"/>
</dbReference>
<feature type="domain" description="Amidohydrolase 3" evidence="1">
    <location>
        <begin position="62"/>
        <end position="522"/>
    </location>
</feature>
<dbReference type="OrthoDB" id="194468at2759"/>
<dbReference type="AlphaFoldDB" id="A0A9P9FVP2"/>
<proteinExistence type="predicted"/>
<gene>
    <name evidence="2" type="ORF">BKA55DRAFT_657835</name>
</gene>
<dbReference type="InterPro" id="IPR032466">
    <property type="entry name" value="Metal_Hydrolase"/>
</dbReference>
<reference evidence="2" key="1">
    <citation type="journal article" date="2021" name="Nat. Commun.">
        <title>Genetic determinants of endophytism in the Arabidopsis root mycobiome.</title>
        <authorList>
            <person name="Mesny F."/>
            <person name="Miyauchi S."/>
            <person name="Thiergart T."/>
            <person name="Pickel B."/>
            <person name="Atanasova L."/>
            <person name="Karlsson M."/>
            <person name="Huettel B."/>
            <person name="Barry K.W."/>
            <person name="Haridas S."/>
            <person name="Chen C."/>
            <person name="Bauer D."/>
            <person name="Andreopoulos W."/>
            <person name="Pangilinan J."/>
            <person name="LaButti K."/>
            <person name="Riley R."/>
            <person name="Lipzen A."/>
            <person name="Clum A."/>
            <person name="Drula E."/>
            <person name="Henrissat B."/>
            <person name="Kohler A."/>
            <person name="Grigoriev I.V."/>
            <person name="Martin F.M."/>
            <person name="Hacquard S."/>
        </authorList>
    </citation>
    <scope>NUCLEOTIDE SEQUENCE</scope>
    <source>
        <strain evidence="2">MPI-CAGE-AT-0023</strain>
    </source>
</reference>
<dbReference type="GeneID" id="70227451"/>
<evidence type="ECO:0000313" key="3">
    <source>
        <dbReference type="Proteomes" id="UP000720189"/>
    </source>
</evidence>
<accession>A0A9P9FVP2</accession>
<dbReference type="Proteomes" id="UP000720189">
    <property type="component" value="Unassembled WGS sequence"/>
</dbReference>
<dbReference type="Gene3D" id="3.20.20.140">
    <property type="entry name" value="Metal-dependent hydrolases"/>
    <property type="match status" value="1"/>
</dbReference>
<dbReference type="PANTHER" id="PTHR22642">
    <property type="entry name" value="IMIDAZOLONEPROPIONASE"/>
    <property type="match status" value="1"/>
</dbReference>
<dbReference type="InterPro" id="IPR011059">
    <property type="entry name" value="Metal-dep_hydrolase_composite"/>
</dbReference>
<evidence type="ECO:0000259" key="1">
    <source>
        <dbReference type="Pfam" id="PF07969"/>
    </source>
</evidence>
<dbReference type="SUPFAM" id="SSF51556">
    <property type="entry name" value="Metallo-dependent hydrolases"/>
    <property type="match status" value="1"/>
</dbReference>
<dbReference type="PANTHER" id="PTHR22642:SF2">
    <property type="entry name" value="PROTEIN LONG AFTER FAR-RED 3"/>
    <property type="match status" value="1"/>
</dbReference>
<organism evidence="2 3">
    <name type="scientific">Fusarium redolens</name>
    <dbReference type="NCBI Taxonomy" id="48865"/>
    <lineage>
        <taxon>Eukaryota</taxon>
        <taxon>Fungi</taxon>
        <taxon>Dikarya</taxon>
        <taxon>Ascomycota</taxon>
        <taxon>Pezizomycotina</taxon>
        <taxon>Sordariomycetes</taxon>
        <taxon>Hypocreomycetidae</taxon>
        <taxon>Hypocreales</taxon>
        <taxon>Nectriaceae</taxon>
        <taxon>Fusarium</taxon>
        <taxon>Fusarium redolens species complex</taxon>
    </lineage>
</organism>
<dbReference type="Gene3D" id="3.10.310.70">
    <property type="match status" value="1"/>
</dbReference>
<comment type="caution">
    <text evidence="2">The sequence shown here is derived from an EMBL/GenBank/DDBJ whole genome shotgun (WGS) entry which is preliminary data.</text>
</comment>
<dbReference type="SUPFAM" id="SSF51338">
    <property type="entry name" value="Composite domain of metallo-dependent hydrolases"/>
    <property type="match status" value="1"/>
</dbReference>
<keyword evidence="3" id="KW-1185">Reference proteome</keyword>
<dbReference type="RefSeq" id="XP_046040985.1">
    <property type="nucleotide sequence ID" value="XM_046197497.1"/>
</dbReference>
<dbReference type="InterPro" id="IPR013108">
    <property type="entry name" value="Amidohydro_3"/>
</dbReference>
<evidence type="ECO:0000313" key="2">
    <source>
        <dbReference type="EMBL" id="KAH7205392.1"/>
    </source>
</evidence>
<dbReference type="Pfam" id="PF07969">
    <property type="entry name" value="Amidohydro_3"/>
    <property type="match status" value="1"/>
</dbReference>